<dbReference type="AlphaFoldDB" id="A0A286GR19"/>
<evidence type="ECO:0000256" key="3">
    <source>
        <dbReference type="ARBA" id="ARBA00022741"/>
    </source>
</evidence>
<dbReference type="PANTHER" id="PTHR43820">
    <property type="entry name" value="HIGH-AFFINITY BRANCHED-CHAIN AMINO ACID TRANSPORT ATP-BINDING PROTEIN LIVF"/>
    <property type="match status" value="1"/>
</dbReference>
<dbReference type="InterPro" id="IPR003593">
    <property type="entry name" value="AAA+_ATPase"/>
</dbReference>
<dbReference type="PROSITE" id="PS00211">
    <property type="entry name" value="ABC_TRANSPORTER_1"/>
    <property type="match status" value="1"/>
</dbReference>
<keyword evidence="2" id="KW-0813">Transport</keyword>
<dbReference type="InterPro" id="IPR027417">
    <property type="entry name" value="P-loop_NTPase"/>
</dbReference>
<evidence type="ECO:0000256" key="2">
    <source>
        <dbReference type="ARBA" id="ARBA00022448"/>
    </source>
</evidence>
<sequence>MSGLLEVTGLTAGYGGVRVLHGIDIAVGENEIVAVLGANGAGKTTLLRALSGTVRSSGEVAFAGRSLAGTSAARIARGGLGHVPQGRGTFTDLTVEENVRLGVISRPASTRGQADGDVERIYETFPVLREMRRRPAGALSGGQQQMLALSRALLARPRLLLIDEPSLGLAPLTSADMFSVLARLRDEWSLSVLLAEQNARASLKVADRGVVLARGRVVASAPAAELAADEGLRAAYLGESPDGLTEVSS</sequence>
<dbReference type="RefSeq" id="WP_097183459.1">
    <property type="nucleotide sequence ID" value="NZ_OCNK01000002.1"/>
</dbReference>
<dbReference type="PANTHER" id="PTHR43820:SF4">
    <property type="entry name" value="HIGH-AFFINITY BRANCHED-CHAIN AMINO ACID TRANSPORT ATP-BINDING PROTEIN LIVF"/>
    <property type="match status" value="1"/>
</dbReference>
<dbReference type="EMBL" id="OCNK01000002">
    <property type="protein sequence ID" value="SOD98011.1"/>
    <property type="molecule type" value="Genomic_DNA"/>
</dbReference>
<dbReference type="InterPro" id="IPR003439">
    <property type="entry name" value="ABC_transporter-like_ATP-bd"/>
</dbReference>
<evidence type="ECO:0000256" key="1">
    <source>
        <dbReference type="ARBA" id="ARBA00005417"/>
    </source>
</evidence>
<dbReference type="SUPFAM" id="SSF52540">
    <property type="entry name" value="P-loop containing nucleoside triphosphate hydrolases"/>
    <property type="match status" value="1"/>
</dbReference>
<proteinExistence type="inferred from homology"/>
<dbReference type="Proteomes" id="UP000219482">
    <property type="component" value="Unassembled WGS sequence"/>
</dbReference>
<evidence type="ECO:0000313" key="7">
    <source>
        <dbReference type="EMBL" id="SOD98011.1"/>
    </source>
</evidence>
<keyword evidence="5" id="KW-0029">Amino-acid transport</keyword>
<organism evidence="7 8">
    <name type="scientific">Blastococcus haudaquaticus</name>
    <dbReference type="NCBI Taxonomy" id="1938745"/>
    <lineage>
        <taxon>Bacteria</taxon>
        <taxon>Bacillati</taxon>
        <taxon>Actinomycetota</taxon>
        <taxon>Actinomycetes</taxon>
        <taxon>Geodermatophilales</taxon>
        <taxon>Geodermatophilaceae</taxon>
        <taxon>Blastococcus</taxon>
    </lineage>
</organism>
<evidence type="ECO:0000313" key="8">
    <source>
        <dbReference type="Proteomes" id="UP000219482"/>
    </source>
</evidence>
<accession>A0A286GR19</accession>
<dbReference type="PROSITE" id="PS50893">
    <property type="entry name" value="ABC_TRANSPORTER_2"/>
    <property type="match status" value="1"/>
</dbReference>
<evidence type="ECO:0000259" key="6">
    <source>
        <dbReference type="PROSITE" id="PS50893"/>
    </source>
</evidence>
<dbReference type="SMART" id="SM00382">
    <property type="entry name" value="AAA"/>
    <property type="match status" value="1"/>
</dbReference>
<keyword evidence="4 7" id="KW-0067">ATP-binding</keyword>
<feature type="domain" description="ABC transporter" evidence="6">
    <location>
        <begin position="5"/>
        <end position="239"/>
    </location>
</feature>
<dbReference type="GO" id="GO:0016887">
    <property type="term" value="F:ATP hydrolysis activity"/>
    <property type="evidence" value="ECO:0007669"/>
    <property type="project" value="InterPro"/>
</dbReference>
<dbReference type="GO" id="GO:0015658">
    <property type="term" value="F:branched-chain amino acid transmembrane transporter activity"/>
    <property type="evidence" value="ECO:0007669"/>
    <property type="project" value="TreeGrafter"/>
</dbReference>
<comment type="similarity">
    <text evidence="1">Belongs to the ABC transporter superfamily.</text>
</comment>
<reference evidence="8" key="1">
    <citation type="submission" date="2017-09" db="EMBL/GenBank/DDBJ databases">
        <authorList>
            <person name="Varghese N."/>
            <person name="Submissions S."/>
        </authorList>
    </citation>
    <scope>NUCLEOTIDE SEQUENCE [LARGE SCALE GENOMIC DNA]</scope>
    <source>
        <strain evidence="8">DSM 44270</strain>
    </source>
</reference>
<protein>
    <submittedName>
        <fullName evidence="7">Amino acid/amide ABC transporter ATP-binding protein 2, HAAT family</fullName>
    </submittedName>
</protein>
<name>A0A286GR19_9ACTN</name>
<dbReference type="CDD" id="cd03224">
    <property type="entry name" value="ABC_TM1139_LivF_branched"/>
    <property type="match status" value="1"/>
</dbReference>
<dbReference type="GO" id="GO:0005524">
    <property type="term" value="F:ATP binding"/>
    <property type="evidence" value="ECO:0007669"/>
    <property type="project" value="UniProtKB-KW"/>
</dbReference>
<evidence type="ECO:0000256" key="5">
    <source>
        <dbReference type="ARBA" id="ARBA00022970"/>
    </source>
</evidence>
<keyword evidence="8" id="KW-1185">Reference proteome</keyword>
<dbReference type="Pfam" id="PF00005">
    <property type="entry name" value="ABC_tran"/>
    <property type="match status" value="1"/>
</dbReference>
<dbReference type="InterPro" id="IPR052156">
    <property type="entry name" value="BCAA_Transport_ATP-bd_LivF"/>
</dbReference>
<gene>
    <name evidence="7" type="ORF">SAMN06272739_1692</name>
</gene>
<dbReference type="GO" id="GO:0015807">
    <property type="term" value="P:L-amino acid transport"/>
    <property type="evidence" value="ECO:0007669"/>
    <property type="project" value="TreeGrafter"/>
</dbReference>
<dbReference type="OrthoDB" id="9776369at2"/>
<evidence type="ECO:0000256" key="4">
    <source>
        <dbReference type="ARBA" id="ARBA00022840"/>
    </source>
</evidence>
<dbReference type="Gene3D" id="3.40.50.300">
    <property type="entry name" value="P-loop containing nucleotide triphosphate hydrolases"/>
    <property type="match status" value="1"/>
</dbReference>
<dbReference type="InterPro" id="IPR017871">
    <property type="entry name" value="ABC_transporter-like_CS"/>
</dbReference>
<keyword evidence="3" id="KW-0547">Nucleotide-binding</keyword>